<accession>A0ABT6AWT4</accession>
<comment type="caution">
    <text evidence="10">The sequence shown here is derived from an EMBL/GenBank/DDBJ whole genome shotgun (WGS) entry which is preliminary data.</text>
</comment>
<feature type="transmembrane region" description="Helical" evidence="9">
    <location>
        <begin position="54"/>
        <end position="75"/>
    </location>
</feature>
<dbReference type="PANTHER" id="PTHR30607">
    <property type="entry name" value="POTASSIUM-TRANSPORTING ATPASE A CHAIN"/>
    <property type="match status" value="1"/>
</dbReference>
<evidence type="ECO:0000256" key="3">
    <source>
        <dbReference type="ARBA" id="ARBA00022538"/>
    </source>
</evidence>
<feature type="transmembrane region" description="Helical" evidence="9">
    <location>
        <begin position="446"/>
        <end position="467"/>
    </location>
</feature>
<evidence type="ECO:0000256" key="9">
    <source>
        <dbReference type="HAMAP-Rule" id="MF_00275"/>
    </source>
</evidence>
<evidence type="ECO:0000256" key="8">
    <source>
        <dbReference type="ARBA" id="ARBA00023136"/>
    </source>
</evidence>
<evidence type="ECO:0000256" key="6">
    <source>
        <dbReference type="ARBA" id="ARBA00022989"/>
    </source>
</evidence>
<feature type="transmembrane region" description="Helical" evidence="9">
    <location>
        <begin position="250"/>
        <end position="270"/>
    </location>
</feature>
<dbReference type="HAMAP" id="MF_00275">
    <property type="entry name" value="KdpA"/>
    <property type="match status" value="1"/>
</dbReference>
<keyword evidence="2 9" id="KW-1003">Cell membrane</keyword>
<dbReference type="Proteomes" id="UP001216674">
    <property type="component" value="Unassembled WGS sequence"/>
</dbReference>
<keyword evidence="8 9" id="KW-0472">Membrane</keyword>
<dbReference type="PIRSF" id="PIRSF001294">
    <property type="entry name" value="K_ATPaseA"/>
    <property type="match status" value="1"/>
</dbReference>
<comment type="subunit">
    <text evidence="9">The system is composed of three essential subunits: KdpA, KdpB and KdpC.</text>
</comment>
<comment type="function">
    <text evidence="9">Part of the high-affinity ATP-driven potassium transport (or Kdp) system, which catalyzes the hydrolysis of ATP coupled with the electrogenic transport of potassium into the cytoplasm. This subunit binds the extracellular potassium ions and delivers the ions to the membrane domain of KdpB through an intramembrane tunnel.</text>
</comment>
<evidence type="ECO:0000256" key="1">
    <source>
        <dbReference type="ARBA" id="ARBA00022448"/>
    </source>
</evidence>
<keyword evidence="4 9" id="KW-0812">Transmembrane</keyword>
<evidence type="ECO:0000256" key="2">
    <source>
        <dbReference type="ARBA" id="ARBA00022475"/>
    </source>
</evidence>
<name>A0ABT6AWT4_9BURK</name>
<keyword evidence="1 9" id="KW-0813">Transport</keyword>
<keyword evidence="6 9" id="KW-1133">Transmembrane helix</keyword>
<proteinExistence type="inferred from homology"/>
<dbReference type="RefSeq" id="WP_276267363.1">
    <property type="nucleotide sequence ID" value="NZ_JARJLM010000482.1"/>
</dbReference>
<feature type="transmembrane region" description="Helical" evidence="9">
    <location>
        <begin position="87"/>
        <end position="107"/>
    </location>
</feature>
<organism evidence="10 11">
    <name type="scientific">Cupriavidus basilensis</name>
    <dbReference type="NCBI Taxonomy" id="68895"/>
    <lineage>
        <taxon>Bacteria</taxon>
        <taxon>Pseudomonadati</taxon>
        <taxon>Pseudomonadota</taxon>
        <taxon>Betaproteobacteria</taxon>
        <taxon>Burkholderiales</taxon>
        <taxon>Burkholderiaceae</taxon>
        <taxon>Cupriavidus</taxon>
    </lineage>
</organism>
<dbReference type="Pfam" id="PF03814">
    <property type="entry name" value="KdpA"/>
    <property type="match status" value="1"/>
</dbReference>
<evidence type="ECO:0000256" key="7">
    <source>
        <dbReference type="ARBA" id="ARBA00023065"/>
    </source>
</evidence>
<reference evidence="10 11" key="1">
    <citation type="submission" date="2023-03" db="EMBL/GenBank/DDBJ databases">
        <title>Draft assemblies of triclosan tolerant bacteria isolated from returned activated sludge.</title>
        <authorList>
            <person name="Van Hamelsveld S."/>
        </authorList>
    </citation>
    <scope>NUCLEOTIDE SEQUENCE [LARGE SCALE GENOMIC DNA]</scope>
    <source>
        <strain evidence="10 11">GW210010_S58</strain>
    </source>
</reference>
<feature type="transmembrane region" description="Helical" evidence="9">
    <location>
        <begin position="119"/>
        <end position="144"/>
    </location>
</feature>
<keyword evidence="11" id="KW-1185">Reference proteome</keyword>
<evidence type="ECO:0000313" key="11">
    <source>
        <dbReference type="Proteomes" id="UP001216674"/>
    </source>
</evidence>
<dbReference type="InterPro" id="IPR004623">
    <property type="entry name" value="KdpA"/>
</dbReference>
<feature type="transmembrane region" description="Helical" evidence="9">
    <location>
        <begin position="282"/>
        <end position="301"/>
    </location>
</feature>
<protein>
    <recommendedName>
        <fullName evidence="9">Potassium-transporting ATPase potassium-binding subunit</fullName>
    </recommendedName>
    <alternativeName>
        <fullName evidence="9">ATP phosphohydrolase [potassium-transporting] A chain</fullName>
    </alternativeName>
    <alternativeName>
        <fullName evidence="9">Potassium-binding and translocating subunit A</fullName>
    </alternativeName>
    <alternativeName>
        <fullName evidence="9">Potassium-translocating ATPase A chain</fullName>
    </alternativeName>
</protein>
<evidence type="ECO:0000256" key="5">
    <source>
        <dbReference type="ARBA" id="ARBA00022958"/>
    </source>
</evidence>
<feature type="transmembrane region" description="Helical" evidence="9">
    <location>
        <begin position="529"/>
        <end position="550"/>
    </location>
</feature>
<sequence>MWILPLLILALAIAVSIPLSRYMAWIMDGKYRPLPGLRWLEARLDSGPQDWKQYTVALLVFNGLLFVYGYAVLALQPVAPLNPLGRGMLAPSTIFNTVISFITNTNLQHYSGDQHLSNFSQIFFILPNMFLSAAVGLCALTAIIRALRGEAAIGNFFVDMWRVVIYMFVPAALVCGVIFIQQGTPMTYQSAHAVATLEAGAMGMADNGQPKAQTIIVGPIAAVIPIKMLGTNGGGFYGMNAAHPFENPTAASNVLTTVAMMVFPFALVLMYGRMLRRLRHAVVIYCVMLTMMVGLIGWAIYWDTLQPNPALTAHPVARNYPMPGGAVAGMPAVLTIPAQPALPVDQHLGNLEGKELRFGTSAGATFAAITTDVTCGAVNAEHDSLHPLAGLSPLIGMWINCVFGGKGVGMINLLLFLIVGVFLAGQMVGRTPEYLGRKVGAREMKLAMIALLIHPILILGPTGIFSATDWGTKAEANAGPHGFTEITYQFSSASANNGSAFDGLAVSYGPNANPTPPPSAVQWDVSTGLVMLFSRYLPIIAPIAMAVFLGRKKSAPATLGTMRDNTLTFGLLLLGTIVIVGALLFLPVAALGPLAEYLGPIPFGG</sequence>
<keyword evidence="7 9" id="KW-0406">Ion transport</keyword>
<dbReference type="NCBIfam" id="TIGR00680">
    <property type="entry name" value="kdpA"/>
    <property type="match status" value="1"/>
</dbReference>
<evidence type="ECO:0000313" key="10">
    <source>
        <dbReference type="EMBL" id="MDF3837067.1"/>
    </source>
</evidence>
<keyword evidence="3 9" id="KW-0633">Potassium transport</keyword>
<feature type="transmembrane region" description="Helical" evidence="9">
    <location>
        <begin position="397"/>
        <end position="425"/>
    </location>
</feature>
<evidence type="ECO:0000256" key="4">
    <source>
        <dbReference type="ARBA" id="ARBA00022692"/>
    </source>
</evidence>
<dbReference type="PANTHER" id="PTHR30607:SF2">
    <property type="entry name" value="POTASSIUM-TRANSPORTING ATPASE POTASSIUM-BINDING SUBUNIT"/>
    <property type="match status" value="1"/>
</dbReference>
<comment type="similarity">
    <text evidence="9">Belongs to the KdpA family.</text>
</comment>
<feature type="transmembrane region" description="Helical" evidence="9">
    <location>
        <begin position="571"/>
        <end position="595"/>
    </location>
</feature>
<feature type="transmembrane region" description="Helical" evidence="9">
    <location>
        <begin position="156"/>
        <end position="180"/>
    </location>
</feature>
<gene>
    <name evidence="9 10" type="primary">kdpA</name>
    <name evidence="10" type="ORF">P3W85_29545</name>
</gene>
<comment type="subcellular location">
    <subcellularLocation>
        <location evidence="9">Cell membrane</location>
        <topology evidence="9">Multi-pass membrane protein</topology>
    </subcellularLocation>
</comment>
<keyword evidence="5 9" id="KW-0630">Potassium</keyword>
<dbReference type="EMBL" id="JARJLM010000482">
    <property type="protein sequence ID" value="MDF3837067.1"/>
    <property type="molecule type" value="Genomic_DNA"/>
</dbReference>